<keyword evidence="3" id="KW-1185">Reference proteome</keyword>
<dbReference type="Proteomes" id="UP000256345">
    <property type="component" value="Unassembled WGS sequence"/>
</dbReference>
<proteinExistence type="predicted"/>
<sequence>MSIRLLCLRVAWMALALQTACVTPLGTQRADSYRYDNSVSAACRQNPANCVALSGKEAGAAVASVAAILAVLDNETRGSIERALEYCADLARSEVLLRYPTTFKGPAPDANECNQSTVDAQGRNVTWAMRLGTEMHEVARQCTEEELNKLRPGGFSLEQRYRYDMRTGSKKPVSAAEERALVASGNQGELKGTLKPDVVIHSGSLLDVQAVYDFKFPCVNTDEAPGWSKYPRGHPYFGYDQGAMYEMAFQSNVARIMPRVGVIR</sequence>
<comment type="caution">
    <text evidence="2">The sequence shown here is derived from an EMBL/GenBank/DDBJ whole genome shotgun (WGS) entry which is preliminary data.</text>
</comment>
<evidence type="ECO:0000256" key="1">
    <source>
        <dbReference type="SAM" id="SignalP"/>
    </source>
</evidence>
<protein>
    <recommendedName>
        <fullName evidence="4">Lipoprotein</fullName>
    </recommendedName>
</protein>
<evidence type="ECO:0000313" key="2">
    <source>
        <dbReference type="EMBL" id="REG36264.1"/>
    </source>
</evidence>
<organism evidence="2 3">
    <name type="scientific">Archangium gephyra</name>
    <dbReference type="NCBI Taxonomy" id="48"/>
    <lineage>
        <taxon>Bacteria</taxon>
        <taxon>Pseudomonadati</taxon>
        <taxon>Myxococcota</taxon>
        <taxon>Myxococcia</taxon>
        <taxon>Myxococcales</taxon>
        <taxon>Cystobacterineae</taxon>
        <taxon>Archangiaceae</taxon>
        <taxon>Archangium</taxon>
    </lineage>
</organism>
<feature type="signal peptide" evidence="1">
    <location>
        <begin position="1"/>
        <end position="16"/>
    </location>
</feature>
<dbReference type="EMBL" id="QUMU01000002">
    <property type="protein sequence ID" value="REG36264.1"/>
    <property type="molecule type" value="Genomic_DNA"/>
</dbReference>
<keyword evidence="1" id="KW-0732">Signal</keyword>
<gene>
    <name evidence="2" type="ORF">ATI61_102641</name>
</gene>
<name>A0ABX9K9T6_9BACT</name>
<feature type="chain" id="PRO_5047035265" description="Lipoprotein" evidence="1">
    <location>
        <begin position="17"/>
        <end position="264"/>
    </location>
</feature>
<reference evidence="2 3" key="1">
    <citation type="submission" date="2018-08" db="EMBL/GenBank/DDBJ databases">
        <title>Genomic Encyclopedia of Archaeal and Bacterial Type Strains, Phase II (KMG-II): from individual species to whole genera.</title>
        <authorList>
            <person name="Goeker M."/>
        </authorList>
    </citation>
    <scope>NUCLEOTIDE SEQUENCE [LARGE SCALE GENOMIC DNA]</scope>
    <source>
        <strain evidence="2 3">DSM 2261</strain>
    </source>
</reference>
<dbReference type="RefSeq" id="WP_245682684.1">
    <property type="nucleotide sequence ID" value="NZ_CP011509.1"/>
</dbReference>
<evidence type="ECO:0008006" key="4">
    <source>
        <dbReference type="Google" id="ProtNLM"/>
    </source>
</evidence>
<evidence type="ECO:0000313" key="3">
    <source>
        <dbReference type="Proteomes" id="UP000256345"/>
    </source>
</evidence>
<accession>A0ABX9K9T6</accession>